<dbReference type="Pfam" id="PF01476">
    <property type="entry name" value="LysM"/>
    <property type="match status" value="1"/>
</dbReference>
<gene>
    <name evidence="2" type="ORF">WMO62_13300</name>
</gene>
<feature type="domain" description="LysM" evidence="1">
    <location>
        <begin position="471"/>
        <end position="514"/>
    </location>
</feature>
<dbReference type="CDD" id="cd00118">
    <property type="entry name" value="LysM"/>
    <property type="match status" value="1"/>
</dbReference>
<dbReference type="PROSITE" id="PS51782">
    <property type="entry name" value="LYSM"/>
    <property type="match status" value="1"/>
</dbReference>
<dbReference type="RefSeq" id="WP_349144952.1">
    <property type="nucleotide sequence ID" value="NZ_JBBMFC010000028.1"/>
</dbReference>
<dbReference type="EMBL" id="JBBMFC010000028">
    <property type="protein sequence ID" value="MEQ2579787.1"/>
    <property type="molecule type" value="Genomic_DNA"/>
</dbReference>
<dbReference type="InterPro" id="IPR024300">
    <property type="entry name" value="SipL_SPOCS_dom"/>
</dbReference>
<protein>
    <submittedName>
        <fullName evidence="2">SPOCS domain-containing protein</fullName>
    </submittedName>
</protein>
<name>A0ABV1I3M1_9FIRM</name>
<evidence type="ECO:0000313" key="3">
    <source>
        <dbReference type="Proteomes" id="UP001470288"/>
    </source>
</evidence>
<reference evidence="2 3" key="1">
    <citation type="submission" date="2024-03" db="EMBL/GenBank/DDBJ databases">
        <title>Human intestinal bacterial collection.</title>
        <authorList>
            <person name="Pauvert C."/>
            <person name="Hitch T.C.A."/>
            <person name="Clavel T."/>
        </authorList>
    </citation>
    <scope>NUCLEOTIDE SEQUENCE [LARGE SCALE GENOMIC DNA]</scope>
    <source>
        <strain evidence="2 3">CLA-AA-H78B</strain>
    </source>
</reference>
<proteinExistence type="predicted"/>
<dbReference type="InterPro" id="IPR018392">
    <property type="entry name" value="LysM"/>
</dbReference>
<dbReference type="Proteomes" id="UP001470288">
    <property type="component" value="Unassembled WGS sequence"/>
</dbReference>
<dbReference type="Gene3D" id="3.10.350.10">
    <property type="entry name" value="LysM domain"/>
    <property type="match status" value="1"/>
</dbReference>
<dbReference type="SUPFAM" id="SSF54106">
    <property type="entry name" value="LysM domain"/>
    <property type="match status" value="1"/>
</dbReference>
<keyword evidence="3" id="KW-1185">Reference proteome</keyword>
<accession>A0ABV1I3M1</accession>
<dbReference type="Pfam" id="PF12673">
    <property type="entry name" value="SipL"/>
    <property type="match status" value="3"/>
</dbReference>
<dbReference type="SMART" id="SM00257">
    <property type="entry name" value="LysM"/>
    <property type="match status" value="1"/>
</dbReference>
<evidence type="ECO:0000259" key="1">
    <source>
        <dbReference type="PROSITE" id="PS51782"/>
    </source>
</evidence>
<evidence type="ECO:0000313" key="2">
    <source>
        <dbReference type="EMBL" id="MEQ2579787.1"/>
    </source>
</evidence>
<sequence>MELERKYVTLSKQKGHAVSQVTLEEDLNVPDQKPDIFRIVHRQGEFCPDEIKGEAGKVKVRGIFHYRILYIGEGAGHMPELLEGSIPVDEVVFLNDLEEGDQVDFRWSQEDLHASAIHSRKANMKTILTLSVEAMKEQPVPLVEIPEAEEDLYVRTCPQKLQQEVIHKKDTIRIREDLNLPPGRPNIHRILWKEVRVQGTEVRPEEGKFIVKGELLVFFLYESEDEEKRLQWIEQGIPFRNEVACEECRADLTGKTEITLSKAELELQSDFDGEPRNVRVDVVLDLCMRYFEDLTCEVLADAYSLSREILPVIQACAWTSVVQIADSRTRLSGRIRLSENDAPILQVLTSGMQIHEEYAEKTEKGLLIQGNVEVWVLCATEDDAQPVTCVQQTFPFEHTVEIQNGEQAADWQIFLCQDQLLVAMLDSRELEMKAVLQVQVMFTRTETLQVVEHLEEQPLDMERVRGLPGMVIHVVQPEETLWDIAKNHGCACESVRKLNELKDDNLKAGSKLLLVKEITGKQN</sequence>
<comment type="caution">
    <text evidence="2">The sequence shown here is derived from an EMBL/GenBank/DDBJ whole genome shotgun (WGS) entry which is preliminary data.</text>
</comment>
<dbReference type="InterPro" id="IPR036779">
    <property type="entry name" value="LysM_dom_sf"/>
</dbReference>
<organism evidence="2 3">
    <name type="scientific">Hominiventricola aquisgranensis</name>
    <dbReference type="NCBI Taxonomy" id="3133164"/>
    <lineage>
        <taxon>Bacteria</taxon>
        <taxon>Bacillati</taxon>
        <taxon>Bacillota</taxon>
        <taxon>Clostridia</taxon>
        <taxon>Lachnospirales</taxon>
        <taxon>Lachnospiraceae</taxon>
        <taxon>Hominiventricola</taxon>
    </lineage>
</organism>